<evidence type="ECO:0000313" key="1">
    <source>
        <dbReference type="EMBL" id="MBC5647092.1"/>
    </source>
</evidence>
<accession>A0ABR7EBD5</accession>
<proteinExistence type="predicted"/>
<keyword evidence="2" id="KW-1185">Reference proteome</keyword>
<name>A0ABR7EBD5_9FIRM</name>
<organism evidence="1 2">
    <name type="scientific">Christensenella tenuis</name>
    <dbReference type="NCBI Taxonomy" id="2763033"/>
    <lineage>
        <taxon>Bacteria</taxon>
        <taxon>Bacillati</taxon>
        <taxon>Bacillota</taxon>
        <taxon>Clostridia</taxon>
        <taxon>Christensenellales</taxon>
        <taxon>Christensenellaceae</taxon>
        <taxon>Christensenella</taxon>
    </lineage>
</organism>
<dbReference type="Proteomes" id="UP000606889">
    <property type="component" value="Unassembled WGS sequence"/>
</dbReference>
<evidence type="ECO:0008006" key="3">
    <source>
        <dbReference type="Google" id="ProtNLM"/>
    </source>
</evidence>
<protein>
    <recommendedName>
        <fullName evidence="3">UbiC transcription regulator-associated domain-containing protein</fullName>
    </recommendedName>
</protein>
<sequence>MRSDLLGLDLREAEEILAREGKAYTVVRYVSYKPYQGTDSVRVLRVRERDGDYELLTGEFITNVKTSQG</sequence>
<gene>
    <name evidence="1" type="ORF">H8S18_01900</name>
</gene>
<dbReference type="EMBL" id="JACOON010000001">
    <property type="protein sequence ID" value="MBC5647092.1"/>
    <property type="molecule type" value="Genomic_DNA"/>
</dbReference>
<dbReference type="RefSeq" id="WP_186856612.1">
    <property type="nucleotide sequence ID" value="NZ_JACOON010000001.1"/>
</dbReference>
<reference evidence="1 2" key="1">
    <citation type="submission" date="2020-08" db="EMBL/GenBank/DDBJ databases">
        <title>Genome public.</title>
        <authorList>
            <person name="Liu C."/>
            <person name="Sun Q."/>
        </authorList>
    </citation>
    <scope>NUCLEOTIDE SEQUENCE [LARGE SCALE GENOMIC DNA]</scope>
    <source>
        <strain evidence="1 2">NSJ-35</strain>
    </source>
</reference>
<evidence type="ECO:0000313" key="2">
    <source>
        <dbReference type="Proteomes" id="UP000606889"/>
    </source>
</evidence>
<comment type="caution">
    <text evidence="1">The sequence shown here is derived from an EMBL/GenBank/DDBJ whole genome shotgun (WGS) entry which is preliminary data.</text>
</comment>